<dbReference type="AlphaFoldDB" id="A0A1G7JAL7"/>
<keyword evidence="1" id="KW-0732">Signal</keyword>
<dbReference type="InterPro" id="IPR026356">
    <property type="entry name" value="GrrA/OscA1_RiPP"/>
</dbReference>
<feature type="signal peptide" evidence="1">
    <location>
        <begin position="1"/>
        <end position="24"/>
    </location>
</feature>
<organism evidence="2 3">
    <name type="scientific">Terriglobus roseus</name>
    <dbReference type="NCBI Taxonomy" id="392734"/>
    <lineage>
        <taxon>Bacteria</taxon>
        <taxon>Pseudomonadati</taxon>
        <taxon>Acidobacteriota</taxon>
        <taxon>Terriglobia</taxon>
        <taxon>Terriglobales</taxon>
        <taxon>Acidobacteriaceae</taxon>
        <taxon>Terriglobus</taxon>
    </lineage>
</organism>
<name>A0A1G7JAL7_9BACT</name>
<gene>
    <name evidence="2" type="ORF">SAMN05444167_1747</name>
</gene>
<dbReference type="Proteomes" id="UP000182427">
    <property type="component" value="Chromosome I"/>
</dbReference>
<evidence type="ECO:0000256" key="1">
    <source>
        <dbReference type="SAM" id="SignalP"/>
    </source>
</evidence>
<evidence type="ECO:0000313" key="3">
    <source>
        <dbReference type="Proteomes" id="UP000182427"/>
    </source>
</evidence>
<sequence>MSATKRTATALALLLPAGVMGLSAALAVKGLQTTENPDHNGSVADQLSDIRKAVSENMQDHASKTITDANGVKLTLAEWLNFGGGFGWHNGGWGNGWHNGGWGNGGWHNWGNGGWHNGGWGNGWHNFWHNW</sequence>
<protein>
    <submittedName>
        <fullName evidence="2">RSAM-associated Gly-rich repeat protein</fullName>
    </submittedName>
</protein>
<proteinExistence type="predicted"/>
<dbReference type="OrthoDB" id="9911416at2"/>
<dbReference type="NCBIfam" id="TIGR04260">
    <property type="entry name" value="Cyano_gly_rpt"/>
    <property type="match status" value="1"/>
</dbReference>
<keyword evidence="3" id="KW-1185">Reference proteome</keyword>
<dbReference type="RefSeq" id="WP_083344783.1">
    <property type="nucleotide sequence ID" value="NZ_LT629690.1"/>
</dbReference>
<feature type="chain" id="PRO_5009241525" evidence="1">
    <location>
        <begin position="25"/>
        <end position="131"/>
    </location>
</feature>
<evidence type="ECO:0000313" key="2">
    <source>
        <dbReference type="EMBL" id="SDF21923.1"/>
    </source>
</evidence>
<accession>A0A1G7JAL7</accession>
<dbReference type="EMBL" id="LT629690">
    <property type="protein sequence ID" value="SDF21923.1"/>
    <property type="molecule type" value="Genomic_DNA"/>
</dbReference>
<reference evidence="3" key="1">
    <citation type="submission" date="2016-10" db="EMBL/GenBank/DDBJ databases">
        <authorList>
            <person name="Varghese N."/>
            <person name="Submissions S."/>
        </authorList>
    </citation>
    <scope>NUCLEOTIDE SEQUENCE [LARGE SCALE GENOMIC DNA]</scope>
    <source>
        <strain evidence="3">GAS232</strain>
    </source>
</reference>